<evidence type="ECO:0000313" key="3">
    <source>
        <dbReference type="Proteomes" id="UP000248349"/>
    </source>
</evidence>
<proteinExistence type="predicted"/>
<dbReference type="EMBL" id="KZ821247">
    <property type="protein sequence ID" value="PYH42959.1"/>
    <property type="molecule type" value="Genomic_DNA"/>
</dbReference>
<dbReference type="STRING" id="1450539.A0A318Z777"/>
<evidence type="ECO:0000256" key="1">
    <source>
        <dbReference type="SAM" id="Phobius"/>
    </source>
</evidence>
<dbReference type="OrthoDB" id="5022096at2759"/>
<organism evidence="2 3">
    <name type="scientific">Aspergillus saccharolyticus JOP 1030-1</name>
    <dbReference type="NCBI Taxonomy" id="1450539"/>
    <lineage>
        <taxon>Eukaryota</taxon>
        <taxon>Fungi</taxon>
        <taxon>Dikarya</taxon>
        <taxon>Ascomycota</taxon>
        <taxon>Pezizomycotina</taxon>
        <taxon>Eurotiomycetes</taxon>
        <taxon>Eurotiomycetidae</taxon>
        <taxon>Eurotiales</taxon>
        <taxon>Aspergillaceae</taxon>
        <taxon>Aspergillus</taxon>
        <taxon>Aspergillus subgen. Circumdati</taxon>
    </lineage>
</organism>
<keyword evidence="3" id="KW-1185">Reference proteome</keyword>
<sequence length="88" mass="9402">MATIAHPGGAGLPDDNQGPRILAATSTVTVGAVFTVLARMYVRIFLIRNVGFDDYTMLLTMLLSLSGWAIIIPEVIYGAGRQGNIISH</sequence>
<gene>
    <name evidence="2" type="ORF">BP01DRAFT_384911</name>
</gene>
<dbReference type="AlphaFoldDB" id="A0A318Z777"/>
<dbReference type="RefSeq" id="XP_025428941.1">
    <property type="nucleotide sequence ID" value="XM_025577551.1"/>
</dbReference>
<keyword evidence="1" id="KW-0472">Membrane</keyword>
<reference evidence="2 3" key="1">
    <citation type="submission" date="2016-12" db="EMBL/GenBank/DDBJ databases">
        <title>The genomes of Aspergillus section Nigri reveals drivers in fungal speciation.</title>
        <authorList>
            <consortium name="DOE Joint Genome Institute"/>
            <person name="Vesth T.C."/>
            <person name="Nybo J."/>
            <person name="Theobald S."/>
            <person name="Brandl J."/>
            <person name="Frisvad J.C."/>
            <person name="Nielsen K.F."/>
            <person name="Lyhne E.K."/>
            <person name="Kogle M.E."/>
            <person name="Kuo A."/>
            <person name="Riley R."/>
            <person name="Clum A."/>
            <person name="Nolan M."/>
            <person name="Lipzen A."/>
            <person name="Salamov A."/>
            <person name="Henrissat B."/>
            <person name="Wiebenga A."/>
            <person name="De Vries R.P."/>
            <person name="Grigoriev I.V."/>
            <person name="Mortensen U.H."/>
            <person name="Andersen M.R."/>
            <person name="Baker S.E."/>
        </authorList>
    </citation>
    <scope>NUCLEOTIDE SEQUENCE [LARGE SCALE GENOMIC DNA]</scope>
    <source>
        <strain evidence="2 3">JOP 1030-1</strain>
    </source>
</reference>
<feature type="transmembrane region" description="Helical" evidence="1">
    <location>
        <begin position="54"/>
        <end position="72"/>
    </location>
</feature>
<dbReference type="GeneID" id="37078780"/>
<feature type="transmembrane region" description="Helical" evidence="1">
    <location>
        <begin position="21"/>
        <end position="42"/>
    </location>
</feature>
<dbReference type="Proteomes" id="UP000248349">
    <property type="component" value="Unassembled WGS sequence"/>
</dbReference>
<accession>A0A318Z777</accession>
<keyword evidence="1" id="KW-1133">Transmembrane helix</keyword>
<keyword evidence="1" id="KW-0812">Transmembrane</keyword>
<protein>
    <submittedName>
        <fullName evidence="2">Uncharacterized protein</fullName>
    </submittedName>
</protein>
<evidence type="ECO:0000313" key="2">
    <source>
        <dbReference type="EMBL" id="PYH42959.1"/>
    </source>
</evidence>
<name>A0A318Z777_9EURO</name>